<feature type="domain" description="SCP" evidence="1">
    <location>
        <begin position="2"/>
        <end position="101"/>
    </location>
</feature>
<dbReference type="Proteomes" id="UP000252519">
    <property type="component" value="Unassembled WGS sequence"/>
</dbReference>
<evidence type="ECO:0000313" key="2">
    <source>
        <dbReference type="EMBL" id="RCN37248.1"/>
    </source>
</evidence>
<dbReference type="SUPFAM" id="SSF55797">
    <property type="entry name" value="PR-1-like"/>
    <property type="match status" value="2"/>
</dbReference>
<sequence>MEDQAWQKVKDCPTPPTTVGTYGVSEEVVSTKKNCNATTVTETTLKAWWNELRTKYDKATAQMKYVKAEIPHFGVMAYSKSKAFGCTYQPCKGSLHLICVYNENGADPNEVIYDAGAPMCNSCANTCADALCPDKLEPAKDLDPICGQANVDKMSDDLRNTALFMHNYYRRLLATGWAKDKQIGYAKTAAKMPVLKYSCQLENAATTYTATCPTATENANGAENFWDGSYLLSKEDAVKEVCSDTLKTLHGRH</sequence>
<proteinExistence type="predicted"/>
<keyword evidence="3" id="KW-1185">Reference proteome</keyword>
<name>A0A368G0K5_ANCCA</name>
<accession>A0A368G0K5</accession>
<gene>
    <name evidence="2" type="ORF">ANCCAN_16861</name>
</gene>
<dbReference type="STRING" id="29170.A0A368G0K5"/>
<organism evidence="2 3">
    <name type="scientific">Ancylostoma caninum</name>
    <name type="common">Dog hookworm</name>
    <dbReference type="NCBI Taxonomy" id="29170"/>
    <lineage>
        <taxon>Eukaryota</taxon>
        <taxon>Metazoa</taxon>
        <taxon>Ecdysozoa</taxon>
        <taxon>Nematoda</taxon>
        <taxon>Chromadorea</taxon>
        <taxon>Rhabditida</taxon>
        <taxon>Rhabditina</taxon>
        <taxon>Rhabditomorpha</taxon>
        <taxon>Strongyloidea</taxon>
        <taxon>Ancylostomatidae</taxon>
        <taxon>Ancylostomatinae</taxon>
        <taxon>Ancylostoma</taxon>
    </lineage>
</organism>
<protein>
    <recommendedName>
        <fullName evidence="1">SCP domain-containing protein</fullName>
    </recommendedName>
</protein>
<dbReference type="OrthoDB" id="10420669at2759"/>
<comment type="caution">
    <text evidence="2">The sequence shown here is derived from an EMBL/GenBank/DDBJ whole genome shotgun (WGS) entry which is preliminary data.</text>
</comment>
<dbReference type="Gene3D" id="3.40.33.10">
    <property type="entry name" value="CAP"/>
    <property type="match status" value="2"/>
</dbReference>
<evidence type="ECO:0000313" key="3">
    <source>
        <dbReference type="Proteomes" id="UP000252519"/>
    </source>
</evidence>
<dbReference type="AlphaFoldDB" id="A0A368G0K5"/>
<dbReference type="InterPro" id="IPR035940">
    <property type="entry name" value="CAP_sf"/>
</dbReference>
<reference evidence="2 3" key="1">
    <citation type="submission" date="2014-10" db="EMBL/GenBank/DDBJ databases">
        <title>Draft genome of the hookworm Ancylostoma caninum.</title>
        <authorList>
            <person name="Mitreva M."/>
        </authorList>
    </citation>
    <scope>NUCLEOTIDE SEQUENCE [LARGE SCALE GENOMIC DNA]</scope>
    <source>
        <strain evidence="2 3">Baltimore</strain>
    </source>
</reference>
<dbReference type="InterPro" id="IPR014044">
    <property type="entry name" value="CAP_dom"/>
</dbReference>
<evidence type="ECO:0000259" key="1">
    <source>
        <dbReference type="Pfam" id="PF00188"/>
    </source>
</evidence>
<feature type="domain" description="SCP" evidence="1">
    <location>
        <begin position="165"/>
        <end position="227"/>
    </location>
</feature>
<dbReference type="EMBL" id="JOJR01000485">
    <property type="protein sequence ID" value="RCN37248.1"/>
    <property type="molecule type" value="Genomic_DNA"/>
</dbReference>
<dbReference type="Pfam" id="PF00188">
    <property type="entry name" value="CAP"/>
    <property type="match status" value="2"/>
</dbReference>